<protein>
    <submittedName>
        <fullName evidence="1">DNA polymerase III subunit delta</fullName>
        <ecNumber evidence="1">2.7.7.7</ecNumber>
    </submittedName>
</protein>
<dbReference type="Pfam" id="PF13177">
    <property type="entry name" value="DNA_pol3_delta2"/>
    <property type="match status" value="1"/>
</dbReference>
<dbReference type="GO" id="GO:0006261">
    <property type="term" value="P:DNA-templated DNA replication"/>
    <property type="evidence" value="ECO:0007669"/>
    <property type="project" value="TreeGrafter"/>
</dbReference>
<dbReference type="Proteomes" id="UP000280819">
    <property type="component" value="Unassembled WGS sequence"/>
</dbReference>
<reference evidence="1 2" key="1">
    <citation type="submission" date="2018-11" db="EMBL/GenBank/DDBJ databases">
        <title>Genomes From Bacteria Associated with the Canine Oral Cavity: a Test Case for Automated Genome-Based Taxonomic Assignment.</title>
        <authorList>
            <person name="Coil D.A."/>
            <person name="Jospin G."/>
            <person name="Darling A.E."/>
            <person name="Wallis C."/>
            <person name="Davis I.J."/>
            <person name="Harris S."/>
            <person name="Eisen J.A."/>
            <person name="Holcombe L.J."/>
            <person name="O'Flynn C."/>
        </authorList>
    </citation>
    <scope>NUCLEOTIDE SEQUENCE [LARGE SCALE GENOMIC DNA]</scope>
    <source>
        <strain evidence="1 2">OH887_COT-365</strain>
    </source>
</reference>
<dbReference type="InterPro" id="IPR008921">
    <property type="entry name" value="DNA_pol3_clamp-load_cplx_C"/>
</dbReference>
<dbReference type="PANTHER" id="PTHR11669">
    <property type="entry name" value="REPLICATION FACTOR C / DNA POLYMERASE III GAMMA-TAU SUBUNIT"/>
    <property type="match status" value="1"/>
</dbReference>
<dbReference type="Gene3D" id="3.40.50.300">
    <property type="entry name" value="P-loop containing nucleotide triphosphate hydrolases"/>
    <property type="match status" value="1"/>
</dbReference>
<dbReference type="SUPFAM" id="SSF48019">
    <property type="entry name" value="post-AAA+ oligomerization domain-like"/>
    <property type="match status" value="1"/>
</dbReference>
<dbReference type="EC" id="2.7.7.7" evidence="1"/>
<name>A0A3P1T7A9_9ACTN</name>
<dbReference type="EMBL" id="RQZG01000007">
    <property type="protein sequence ID" value="RRD05220.1"/>
    <property type="molecule type" value="Genomic_DNA"/>
</dbReference>
<dbReference type="AlphaFoldDB" id="A0A3P1T7A9"/>
<dbReference type="InterPro" id="IPR050238">
    <property type="entry name" value="DNA_Rep/Repair_Clamp_Loader"/>
</dbReference>
<dbReference type="SUPFAM" id="SSF52540">
    <property type="entry name" value="P-loop containing nucleoside triphosphate hydrolases"/>
    <property type="match status" value="1"/>
</dbReference>
<keyword evidence="1" id="KW-0548">Nucleotidyltransferase</keyword>
<dbReference type="NCBIfam" id="NF005926">
    <property type="entry name" value="PRK07940.1"/>
    <property type="match status" value="1"/>
</dbReference>
<organism evidence="1 2">
    <name type="scientific">Arachnia propionica</name>
    <dbReference type="NCBI Taxonomy" id="1750"/>
    <lineage>
        <taxon>Bacteria</taxon>
        <taxon>Bacillati</taxon>
        <taxon>Actinomycetota</taxon>
        <taxon>Actinomycetes</taxon>
        <taxon>Propionibacteriales</taxon>
        <taxon>Propionibacteriaceae</taxon>
        <taxon>Arachnia</taxon>
    </lineage>
</organism>
<dbReference type="PANTHER" id="PTHR11669:SF8">
    <property type="entry name" value="DNA POLYMERASE III SUBUNIT DELTA"/>
    <property type="match status" value="1"/>
</dbReference>
<sequence>MSVWDELVGQHRAVDTLRRAVEGGRHAMTHAWLFVGPPGSGRSNAARAFAAALQCRDGGCGVCNDCRTALSGAHPDVTLLRTEKLSIGVDEVRDLVSRANVSPVGGRWQVVVVEDADRVTERGADALLKSIEEPAPRTVWLLCAPSADDVIVTIRSRCRELRLVTPPVEEVARLLVERDKVDENLARHSAQAAQGHIGRARALALNEEVRSRRRAVLELPLRLTSLSGCLDAAARLVEDASAEATALTADLDAKEMAELQAALGMGVKGVRARGTQGAVKDLEEQQKIRVKRFQRDAIDGALTELTGWYRDVLAAQTAEEVPLVNADLADQILPFAAATRPEQTIRALDALLAAREALERNVAPVLALEAMLVELGRASRS</sequence>
<dbReference type="NCBIfam" id="TIGR00678">
    <property type="entry name" value="holB"/>
    <property type="match status" value="1"/>
</dbReference>
<dbReference type="InterPro" id="IPR004622">
    <property type="entry name" value="DNA_pol_HolB"/>
</dbReference>
<comment type="caution">
    <text evidence="1">The sequence shown here is derived from an EMBL/GenBank/DDBJ whole genome shotgun (WGS) entry which is preliminary data.</text>
</comment>
<proteinExistence type="predicted"/>
<evidence type="ECO:0000313" key="1">
    <source>
        <dbReference type="EMBL" id="RRD05220.1"/>
    </source>
</evidence>
<dbReference type="GO" id="GO:0008408">
    <property type="term" value="F:3'-5' exonuclease activity"/>
    <property type="evidence" value="ECO:0007669"/>
    <property type="project" value="InterPro"/>
</dbReference>
<evidence type="ECO:0000313" key="2">
    <source>
        <dbReference type="Proteomes" id="UP000280819"/>
    </source>
</evidence>
<dbReference type="RefSeq" id="WP_124844580.1">
    <property type="nucleotide sequence ID" value="NZ_RQZG01000007.1"/>
</dbReference>
<dbReference type="InterPro" id="IPR027417">
    <property type="entry name" value="P-loop_NTPase"/>
</dbReference>
<dbReference type="GO" id="GO:0003677">
    <property type="term" value="F:DNA binding"/>
    <property type="evidence" value="ECO:0007669"/>
    <property type="project" value="InterPro"/>
</dbReference>
<accession>A0A3P1T7A9</accession>
<gene>
    <name evidence="1" type="ORF">EII34_07765</name>
</gene>
<keyword evidence="1" id="KW-0808">Transferase</keyword>
<dbReference type="OrthoDB" id="9809531at2"/>
<dbReference type="GO" id="GO:0003887">
    <property type="term" value="F:DNA-directed DNA polymerase activity"/>
    <property type="evidence" value="ECO:0007669"/>
    <property type="project" value="UniProtKB-EC"/>
</dbReference>